<keyword evidence="2" id="KW-0812">Transmembrane</keyword>
<feature type="transmembrane region" description="Helical" evidence="2">
    <location>
        <begin position="257"/>
        <end position="280"/>
    </location>
</feature>
<evidence type="ECO:0000256" key="1">
    <source>
        <dbReference type="SAM" id="MobiDB-lite"/>
    </source>
</evidence>
<keyword evidence="2" id="KW-1133">Transmembrane helix</keyword>
<feature type="transmembrane region" description="Helical" evidence="2">
    <location>
        <begin position="309"/>
        <end position="326"/>
    </location>
</feature>
<proteinExistence type="predicted"/>
<feature type="transmembrane region" description="Helical" evidence="2">
    <location>
        <begin position="287"/>
        <end position="303"/>
    </location>
</feature>
<protein>
    <submittedName>
        <fullName evidence="3">Uncharacterized protein</fullName>
    </submittedName>
</protein>
<feature type="transmembrane region" description="Helical" evidence="2">
    <location>
        <begin position="212"/>
        <end position="233"/>
    </location>
</feature>
<keyword evidence="2" id="KW-0472">Membrane</keyword>
<feature type="transmembrane region" description="Helical" evidence="2">
    <location>
        <begin position="113"/>
        <end position="132"/>
    </location>
</feature>
<feature type="transmembrane region" description="Helical" evidence="2">
    <location>
        <begin position="181"/>
        <end position="205"/>
    </location>
</feature>
<dbReference type="AlphaFoldDB" id="A0A7W4VIA2"/>
<sequence>MNVSKIRPPSVVALVIAVAAICALLLALPGQTVTTRYVNDLFIFLDGVHRVSEGQVPNRDFHTALGPLVYYVPALGYWISGHMGGAMPVGMALLVMMMALAAAHIVSSRLRPAIALPLSIFLILVAAVPINLGESIAGLSFGMFYNRVGWAALGFLLVLYLRPIHRRSFQSALDAVCAASLTLLMLYMKLSYGLVALGFLILMLLDLQQRRWALAALGMILSGGLLVESFWGATEAHINDLLVAGGVSGSFKSLDELISLILRNLADYTIFILFAALALWRTRSIRDFLFYGFCAGSGFMLIMQNFQVSGIVTLVGGAAVAAELLARSAPSWASRRAPALAAGTQLLFFAFVLPGSIHHAATLGLHAALASTSQGQAVPLPKFDRVRLVQLWTEDNYPVFSRYLESLGDGARALSALGEKAGRVHVLDFVGPFSAGLGLAPPRGDTTWHHWGRTINEHHHLPPETLFQDVRVVMAPKWPVEFTTAEGLRQIYAAYLSDHYDLAEETKDWKVYVLREPAETVSRSPESQQEEPEIFPSSGG</sequence>
<name>A0A7W4VIA2_9HYPH</name>
<gene>
    <name evidence="3" type="ORF">FHR70_000306</name>
</gene>
<organism evidence="3 4">
    <name type="scientific">Microvirga lupini</name>
    <dbReference type="NCBI Taxonomy" id="420324"/>
    <lineage>
        <taxon>Bacteria</taxon>
        <taxon>Pseudomonadati</taxon>
        <taxon>Pseudomonadota</taxon>
        <taxon>Alphaproteobacteria</taxon>
        <taxon>Hyphomicrobiales</taxon>
        <taxon>Methylobacteriaceae</taxon>
        <taxon>Microvirga</taxon>
    </lineage>
</organism>
<feature type="region of interest" description="Disordered" evidence="1">
    <location>
        <begin position="518"/>
        <end position="540"/>
    </location>
</feature>
<comment type="caution">
    <text evidence="3">The sequence shown here is derived from an EMBL/GenBank/DDBJ whole genome shotgun (WGS) entry which is preliminary data.</text>
</comment>
<keyword evidence="4" id="KW-1185">Reference proteome</keyword>
<dbReference type="EMBL" id="JACHWB010000001">
    <property type="protein sequence ID" value="MBB3017266.1"/>
    <property type="molecule type" value="Genomic_DNA"/>
</dbReference>
<evidence type="ECO:0000313" key="3">
    <source>
        <dbReference type="EMBL" id="MBB3017266.1"/>
    </source>
</evidence>
<accession>A0A7W4VIA2</accession>
<feature type="transmembrane region" description="Helical" evidence="2">
    <location>
        <begin position="338"/>
        <end position="357"/>
    </location>
</feature>
<dbReference type="Proteomes" id="UP000532010">
    <property type="component" value="Unassembled WGS sequence"/>
</dbReference>
<evidence type="ECO:0000256" key="2">
    <source>
        <dbReference type="SAM" id="Phobius"/>
    </source>
</evidence>
<reference evidence="3 4" key="1">
    <citation type="submission" date="2020-08" db="EMBL/GenBank/DDBJ databases">
        <title>The Agave Microbiome: Exploring the role of microbial communities in plant adaptations to desert environments.</title>
        <authorList>
            <person name="Partida-Martinez L.P."/>
        </authorList>
    </citation>
    <scope>NUCLEOTIDE SEQUENCE [LARGE SCALE GENOMIC DNA]</scope>
    <source>
        <strain evidence="3 4">AT3.9</strain>
    </source>
</reference>
<dbReference type="RefSeq" id="WP_183446408.1">
    <property type="nucleotide sequence ID" value="NZ_JACHWB010000001.1"/>
</dbReference>
<evidence type="ECO:0000313" key="4">
    <source>
        <dbReference type="Proteomes" id="UP000532010"/>
    </source>
</evidence>
<feature type="transmembrane region" description="Helical" evidence="2">
    <location>
        <begin position="86"/>
        <end position="107"/>
    </location>
</feature>